<name>A0AAV3Y5B6_9GAST</name>
<accession>A0AAV3Y5B6</accession>
<dbReference type="PANTHER" id="PTHR31424">
    <property type="entry name" value="PROTEIN CBG23806"/>
    <property type="match status" value="1"/>
</dbReference>
<evidence type="ECO:0000313" key="2">
    <source>
        <dbReference type="Proteomes" id="UP000735302"/>
    </source>
</evidence>
<evidence type="ECO:0000313" key="1">
    <source>
        <dbReference type="EMBL" id="GFN77999.1"/>
    </source>
</evidence>
<proteinExistence type="predicted"/>
<gene>
    <name evidence="1" type="ORF">PoB_000450500</name>
</gene>
<reference evidence="1 2" key="1">
    <citation type="journal article" date="2021" name="Elife">
        <title>Chloroplast acquisition without the gene transfer in kleptoplastic sea slugs, Plakobranchus ocellatus.</title>
        <authorList>
            <person name="Maeda T."/>
            <person name="Takahashi S."/>
            <person name="Yoshida T."/>
            <person name="Shimamura S."/>
            <person name="Takaki Y."/>
            <person name="Nagai Y."/>
            <person name="Toyoda A."/>
            <person name="Suzuki Y."/>
            <person name="Arimoto A."/>
            <person name="Ishii H."/>
            <person name="Satoh N."/>
            <person name="Nishiyama T."/>
            <person name="Hasebe M."/>
            <person name="Maruyama T."/>
            <person name="Minagawa J."/>
            <person name="Obokata J."/>
            <person name="Shigenobu S."/>
        </authorList>
    </citation>
    <scope>NUCLEOTIDE SEQUENCE [LARGE SCALE GENOMIC DNA]</scope>
</reference>
<dbReference type="Pfam" id="PF06918">
    <property type="entry name" value="DUF1280"/>
    <property type="match status" value="1"/>
</dbReference>
<protein>
    <submittedName>
        <fullName evidence="1">Amine oxidase</fullName>
    </submittedName>
</protein>
<dbReference type="Proteomes" id="UP000735302">
    <property type="component" value="Unassembled WGS sequence"/>
</dbReference>
<dbReference type="EMBL" id="BLXT01000527">
    <property type="protein sequence ID" value="GFN77999.1"/>
    <property type="molecule type" value="Genomic_DNA"/>
</dbReference>
<sequence>MEGEASQGALAKGIIQDFVNVREKIFHKEDCSDVVTAPYTQINRIPTLVKEQLTQMKEKNVLTWNNMHIPIYQNWVKIGGDHGQNLLKPTLEIANTETPNSQRNTVVTAMAAVKDGYQDLQTFLDGRVKTGHSGIHE</sequence>
<dbReference type="InterPro" id="IPR009689">
    <property type="entry name" value="DUF1280"/>
</dbReference>
<comment type="caution">
    <text evidence="1">The sequence shown here is derived from an EMBL/GenBank/DDBJ whole genome shotgun (WGS) entry which is preliminary data.</text>
</comment>
<dbReference type="AlphaFoldDB" id="A0AAV3Y5B6"/>
<keyword evidence="2" id="KW-1185">Reference proteome</keyword>
<organism evidence="1 2">
    <name type="scientific">Plakobranchus ocellatus</name>
    <dbReference type="NCBI Taxonomy" id="259542"/>
    <lineage>
        <taxon>Eukaryota</taxon>
        <taxon>Metazoa</taxon>
        <taxon>Spiralia</taxon>
        <taxon>Lophotrochozoa</taxon>
        <taxon>Mollusca</taxon>
        <taxon>Gastropoda</taxon>
        <taxon>Heterobranchia</taxon>
        <taxon>Euthyneura</taxon>
        <taxon>Panpulmonata</taxon>
        <taxon>Sacoglossa</taxon>
        <taxon>Placobranchoidea</taxon>
        <taxon>Plakobranchidae</taxon>
        <taxon>Plakobranchus</taxon>
    </lineage>
</organism>